<dbReference type="InterPro" id="IPR033452">
    <property type="entry name" value="GH30_C"/>
</dbReference>
<dbReference type="InterPro" id="IPR001139">
    <property type="entry name" value="Glyco_hydro_30"/>
</dbReference>
<evidence type="ECO:0000256" key="7">
    <source>
        <dbReference type="SAM" id="MobiDB-lite"/>
    </source>
</evidence>
<dbReference type="SUPFAM" id="SSF51011">
    <property type="entry name" value="Glycosyl hydrolase domain"/>
    <property type="match status" value="1"/>
</dbReference>
<name>A0ABN8B8F7_CHISP</name>
<dbReference type="Pfam" id="PF17189">
    <property type="entry name" value="Glyco_hydro_30C"/>
    <property type="match status" value="1"/>
</dbReference>
<keyword evidence="6" id="KW-0746">Sphingolipid metabolism</keyword>
<comment type="similarity">
    <text evidence="2 6">Belongs to the glycosyl hydrolase 30 family.</text>
</comment>
<reference evidence="10" key="1">
    <citation type="submission" date="2021-12" db="EMBL/GenBank/DDBJ databases">
        <authorList>
            <person name="King R."/>
        </authorList>
    </citation>
    <scope>NUCLEOTIDE SEQUENCE</scope>
</reference>
<dbReference type="PANTHER" id="PTHR11069:SF23">
    <property type="entry name" value="LYSOSOMAL ACID GLUCOSYLCERAMIDASE"/>
    <property type="match status" value="1"/>
</dbReference>
<dbReference type="InterPro" id="IPR033453">
    <property type="entry name" value="Glyco_hydro_30_TIM-barrel"/>
</dbReference>
<feature type="region of interest" description="Disordered" evidence="7">
    <location>
        <begin position="24"/>
        <end position="62"/>
    </location>
</feature>
<evidence type="ECO:0000256" key="1">
    <source>
        <dbReference type="ARBA" id="ARBA00001013"/>
    </source>
</evidence>
<evidence type="ECO:0000259" key="8">
    <source>
        <dbReference type="Pfam" id="PF02055"/>
    </source>
</evidence>
<evidence type="ECO:0000313" key="10">
    <source>
        <dbReference type="EMBL" id="CAH0402649.1"/>
    </source>
</evidence>
<evidence type="ECO:0000256" key="5">
    <source>
        <dbReference type="ARBA" id="ARBA00022801"/>
    </source>
</evidence>
<dbReference type="PANTHER" id="PTHR11069">
    <property type="entry name" value="GLUCOSYLCERAMIDASE"/>
    <property type="match status" value="1"/>
</dbReference>
<dbReference type="PRINTS" id="PR00843">
    <property type="entry name" value="GLHYDRLASE30"/>
</dbReference>
<feature type="domain" description="Glycosyl hydrolase family 30 TIM-barrel" evidence="8">
    <location>
        <begin position="137"/>
        <end position="483"/>
    </location>
</feature>
<keyword evidence="11" id="KW-1185">Reference proteome</keyword>
<dbReference type="SUPFAM" id="SSF51445">
    <property type="entry name" value="(Trans)glycosidases"/>
    <property type="match status" value="1"/>
</dbReference>
<dbReference type="InterPro" id="IPR017853">
    <property type="entry name" value="GH"/>
</dbReference>
<keyword evidence="6" id="KW-0443">Lipid metabolism</keyword>
<feature type="domain" description="Glycosyl hydrolase family 30 beta sandwich" evidence="9">
    <location>
        <begin position="486"/>
        <end position="549"/>
    </location>
</feature>
<evidence type="ECO:0000256" key="6">
    <source>
        <dbReference type="RuleBase" id="RU361188"/>
    </source>
</evidence>
<protein>
    <recommendedName>
        <fullName evidence="3 6">Glucosylceramidase</fullName>
        <ecNumber evidence="3 6">3.2.1.45</ecNumber>
    </recommendedName>
</protein>
<comment type="catalytic activity">
    <reaction evidence="1">
        <text>a beta-D-glucosyl-(1&lt;-&gt;1')-N-acylsphing-4-enine + H2O = an N-acylsphing-4-enine + D-glucose</text>
        <dbReference type="Rhea" id="RHEA:13269"/>
        <dbReference type="ChEBI" id="CHEBI:4167"/>
        <dbReference type="ChEBI" id="CHEBI:15377"/>
        <dbReference type="ChEBI" id="CHEBI:22801"/>
        <dbReference type="ChEBI" id="CHEBI:52639"/>
        <dbReference type="EC" id="3.2.1.45"/>
    </reaction>
    <physiologicalReaction direction="left-to-right" evidence="1">
        <dbReference type="Rhea" id="RHEA:13270"/>
    </physiologicalReaction>
</comment>
<evidence type="ECO:0000259" key="9">
    <source>
        <dbReference type="Pfam" id="PF17189"/>
    </source>
</evidence>
<feature type="compositionally biased region" description="Low complexity" evidence="7">
    <location>
        <begin position="24"/>
        <end position="45"/>
    </location>
</feature>
<keyword evidence="6" id="KW-0326">Glycosidase</keyword>
<keyword evidence="4" id="KW-0732">Signal</keyword>
<dbReference type="EMBL" id="OU963914">
    <property type="protein sequence ID" value="CAH0402649.1"/>
    <property type="molecule type" value="Genomic_DNA"/>
</dbReference>
<sequence>MNSYPNGQRGFGYSSSLSGSNVSASRGGASASARAGTNASATSASFNPRNTITKEQKGDKPCKSRLIPGQSVVCVCNVTYCDELVRVAPAQGKYVTYTSSEAGSRFKRTIRDLRAKDLYESNVADLVLDVSHKYQKVEGFGGAVTDAASINWMNLTNIRLKNALINSYYSKLGLEYNMLRVPIGGCDFSTHPYAYNEHPSDDLTLSNFTLAHEDYYYKIPMIKAIMAASMAPVHVVATTWSPPLWMKTAPVWGQLNELQPKYYQTYADYHIKFMEEYKAHGIPIWGITTTNEPINGMIEFAEFNSLGWSPIKQGKWIAENLGPTVRNSSFRDIKILALDDQRSTLPAWFNVMLLFEPKALQYIDGVALHFYFDKIIPPKILSLVYDNYPDKFLISTEACEGVSEKENVLLGSWDRAKSYIIDIMEDLNHNVVGWIDWNLCLNAQGGPNWVGNFVDSPIIVFPENKEFVKQPMYYALAHFSKFLPRGSQRIKVTQRTPPRSSPVDNVAFLTPRDTVVVILYNDGGPRNVSVQLGGAKAVVSLEARSVVTVEMPRK</sequence>
<accession>A0ABN8B8F7</accession>
<gene>
    <name evidence="10" type="ORF">CHILSU_LOCUS5895</name>
</gene>
<dbReference type="Proteomes" id="UP001153292">
    <property type="component" value="Chromosome 21"/>
</dbReference>
<proteinExistence type="inferred from homology"/>
<dbReference type="EC" id="3.2.1.45" evidence="3 6"/>
<organism evidence="10 11">
    <name type="scientific">Chilo suppressalis</name>
    <name type="common">Asiatic rice borer moth</name>
    <dbReference type="NCBI Taxonomy" id="168631"/>
    <lineage>
        <taxon>Eukaryota</taxon>
        <taxon>Metazoa</taxon>
        <taxon>Ecdysozoa</taxon>
        <taxon>Arthropoda</taxon>
        <taxon>Hexapoda</taxon>
        <taxon>Insecta</taxon>
        <taxon>Pterygota</taxon>
        <taxon>Neoptera</taxon>
        <taxon>Endopterygota</taxon>
        <taxon>Lepidoptera</taxon>
        <taxon>Glossata</taxon>
        <taxon>Ditrysia</taxon>
        <taxon>Pyraloidea</taxon>
        <taxon>Crambidae</taxon>
        <taxon>Crambinae</taxon>
        <taxon>Chilo</taxon>
    </lineage>
</organism>
<feature type="compositionally biased region" description="Basic and acidic residues" evidence="7">
    <location>
        <begin position="52"/>
        <end position="62"/>
    </location>
</feature>
<keyword evidence="5 6" id="KW-0378">Hydrolase</keyword>
<dbReference type="Gene3D" id="3.20.20.80">
    <property type="entry name" value="Glycosidases"/>
    <property type="match status" value="1"/>
</dbReference>
<evidence type="ECO:0000256" key="3">
    <source>
        <dbReference type="ARBA" id="ARBA00012658"/>
    </source>
</evidence>
<evidence type="ECO:0000313" key="11">
    <source>
        <dbReference type="Proteomes" id="UP001153292"/>
    </source>
</evidence>
<evidence type="ECO:0000256" key="2">
    <source>
        <dbReference type="ARBA" id="ARBA00005382"/>
    </source>
</evidence>
<evidence type="ECO:0000256" key="4">
    <source>
        <dbReference type="ARBA" id="ARBA00022729"/>
    </source>
</evidence>
<dbReference type="Pfam" id="PF02055">
    <property type="entry name" value="Glyco_hydro_30"/>
    <property type="match status" value="1"/>
</dbReference>